<dbReference type="PROSITE" id="PS50181">
    <property type="entry name" value="FBOX"/>
    <property type="match status" value="1"/>
</dbReference>
<accession>A0A9Q0H5K8</accession>
<dbReference type="InterPro" id="IPR050796">
    <property type="entry name" value="SCF_F-box_component"/>
</dbReference>
<name>A0A9Q0H5K8_9MAGN</name>
<dbReference type="Gene3D" id="1.20.1280.50">
    <property type="match status" value="1"/>
</dbReference>
<dbReference type="AlphaFoldDB" id="A0A9Q0H5K8"/>
<organism evidence="2 3">
    <name type="scientific">Protea cynaroides</name>
    <dbReference type="NCBI Taxonomy" id="273540"/>
    <lineage>
        <taxon>Eukaryota</taxon>
        <taxon>Viridiplantae</taxon>
        <taxon>Streptophyta</taxon>
        <taxon>Embryophyta</taxon>
        <taxon>Tracheophyta</taxon>
        <taxon>Spermatophyta</taxon>
        <taxon>Magnoliopsida</taxon>
        <taxon>Proteales</taxon>
        <taxon>Proteaceae</taxon>
        <taxon>Protea</taxon>
    </lineage>
</organism>
<dbReference type="OrthoDB" id="5319261at2759"/>
<dbReference type="InterPro" id="IPR001810">
    <property type="entry name" value="F-box_dom"/>
</dbReference>
<dbReference type="CDD" id="cd22157">
    <property type="entry name" value="F-box_AtFBW1-like"/>
    <property type="match status" value="1"/>
</dbReference>
<dbReference type="Pfam" id="PF00646">
    <property type="entry name" value="F-box"/>
    <property type="match status" value="1"/>
</dbReference>
<protein>
    <recommendedName>
        <fullName evidence="1">F-box domain-containing protein</fullName>
    </recommendedName>
</protein>
<evidence type="ECO:0000313" key="2">
    <source>
        <dbReference type="EMBL" id="KAJ4959036.1"/>
    </source>
</evidence>
<dbReference type="PANTHER" id="PTHR31672">
    <property type="entry name" value="BNACNNG10540D PROTEIN"/>
    <property type="match status" value="1"/>
</dbReference>
<evidence type="ECO:0000259" key="1">
    <source>
        <dbReference type="PROSITE" id="PS50181"/>
    </source>
</evidence>
<comment type="caution">
    <text evidence="2">The sequence shown here is derived from an EMBL/GenBank/DDBJ whole genome shotgun (WGS) entry which is preliminary data.</text>
</comment>
<dbReference type="Proteomes" id="UP001141806">
    <property type="component" value="Unassembled WGS sequence"/>
</dbReference>
<dbReference type="PANTHER" id="PTHR31672:SF13">
    <property type="entry name" value="F-BOX PROTEIN CPR30-LIKE"/>
    <property type="match status" value="1"/>
</dbReference>
<dbReference type="EMBL" id="JAMYWD010000010">
    <property type="protein sequence ID" value="KAJ4959036.1"/>
    <property type="molecule type" value="Genomic_DNA"/>
</dbReference>
<dbReference type="SMART" id="SM00256">
    <property type="entry name" value="FBOX"/>
    <property type="match status" value="1"/>
</dbReference>
<sequence length="350" mass="40735">MEEVKYLPCEIVSDILSRCRIKCLMQFKSVCKSWFSLIEDPSFIELQFKRSKNKVLLLDRDEGRKDMRKARDIELEYTIKYKKKKNKLVFSIVGSCNGYGRCSMFYGMFICGGCFFNEGQIGFGVDSSDKYKVIQIYRKLATDVHGNYDYEMKGEIITLGESSWTKIEIPYSRHDARGMHRAVEGMVFINGVLSCIPIILVFDLDDEKFHTIEFPPFIESLKDNQLYHCDHIRVAVTWPNIYNYFDLVSMLSNNLLLYRVNDKECSLPEHVDPQLVTERGSHLLVYCLEKKQFILVSPIAIACGMTKKDTRFRFQGLHLEVMGYSSLCELMDSCQFHPTFSIYRGSHLSW</sequence>
<keyword evidence="3" id="KW-1185">Reference proteome</keyword>
<evidence type="ECO:0000313" key="3">
    <source>
        <dbReference type="Proteomes" id="UP001141806"/>
    </source>
</evidence>
<reference evidence="2" key="1">
    <citation type="journal article" date="2023" name="Plant J.">
        <title>The genome of the king protea, Protea cynaroides.</title>
        <authorList>
            <person name="Chang J."/>
            <person name="Duong T.A."/>
            <person name="Schoeman C."/>
            <person name="Ma X."/>
            <person name="Roodt D."/>
            <person name="Barker N."/>
            <person name="Li Z."/>
            <person name="Van de Peer Y."/>
            <person name="Mizrachi E."/>
        </authorList>
    </citation>
    <scope>NUCLEOTIDE SEQUENCE</scope>
    <source>
        <tissue evidence="2">Young leaves</tissue>
    </source>
</reference>
<feature type="domain" description="F-box" evidence="1">
    <location>
        <begin position="1"/>
        <end position="51"/>
    </location>
</feature>
<proteinExistence type="predicted"/>
<dbReference type="SUPFAM" id="SSF81383">
    <property type="entry name" value="F-box domain"/>
    <property type="match status" value="1"/>
</dbReference>
<dbReference type="InterPro" id="IPR036047">
    <property type="entry name" value="F-box-like_dom_sf"/>
</dbReference>
<gene>
    <name evidence="2" type="ORF">NE237_026147</name>
</gene>